<dbReference type="AlphaFoldDB" id="A0A9D4LRL3"/>
<keyword evidence="4" id="KW-0274">FAD</keyword>
<dbReference type="PANTHER" id="PTHR10742:SF416">
    <property type="entry name" value="SPERMINE OXIDASE"/>
    <property type="match status" value="1"/>
</dbReference>
<organism evidence="7 8">
    <name type="scientific">Dreissena polymorpha</name>
    <name type="common">Zebra mussel</name>
    <name type="synonym">Mytilus polymorpha</name>
    <dbReference type="NCBI Taxonomy" id="45954"/>
    <lineage>
        <taxon>Eukaryota</taxon>
        <taxon>Metazoa</taxon>
        <taxon>Spiralia</taxon>
        <taxon>Lophotrochozoa</taxon>
        <taxon>Mollusca</taxon>
        <taxon>Bivalvia</taxon>
        <taxon>Autobranchia</taxon>
        <taxon>Heteroconchia</taxon>
        <taxon>Euheterodonta</taxon>
        <taxon>Imparidentia</taxon>
        <taxon>Neoheterodontei</taxon>
        <taxon>Myida</taxon>
        <taxon>Dreissenoidea</taxon>
        <taxon>Dreissenidae</taxon>
        <taxon>Dreissena</taxon>
    </lineage>
</organism>
<keyword evidence="4" id="KW-0285">Flavoprotein</keyword>
<dbReference type="Pfam" id="PF01593">
    <property type="entry name" value="Amino_oxidase"/>
    <property type="match status" value="1"/>
</dbReference>
<reference evidence="7" key="2">
    <citation type="submission" date="2020-11" db="EMBL/GenBank/DDBJ databases">
        <authorList>
            <person name="McCartney M.A."/>
            <person name="Auch B."/>
            <person name="Kono T."/>
            <person name="Mallez S."/>
            <person name="Becker A."/>
            <person name="Gohl D.M."/>
            <person name="Silverstein K.A.T."/>
            <person name="Koren S."/>
            <person name="Bechman K.B."/>
            <person name="Herman A."/>
            <person name="Abrahante J.E."/>
            <person name="Garbe J."/>
        </authorList>
    </citation>
    <scope>NUCLEOTIDE SEQUENCE</scope>
    <source>
        <strain evidence="7">Duluth1</strain>
        <tissue evidence="7">Whole animal</tissue>
    </source>
</reference>
<protein>
    <recommendedName>
        <fullName evidence="4">Amine oxidase</fullName>
        <ecNumber evidence="4">1.4.3.-</ecNumber>
    </recommendedName>
</protein>
<evidence type="ECO:0000313" key="8">
    <source>
        <dbReference type="Proteomes" id="UP000828390"/>
    </source>
</evidence>
<evidence type="ECO:0000256" key="4">
    <source>
        <dbReference type="RuleBase" id="RU362067"/>
    </source>
</evidence>
<dbReference type="PRINTS" id="PR00757">
    <property type="entry name" value="AMINEOXDASEF"/>
</dbReference>
<comment type="caution">
    <text evidence="7">The sequence shown here is derived from an EMBL/GenBank/DDBJ whole genome shotgun (WGS) entry which is preliminary data.</text>
</comment>
<dbReference type="InterPro" id="IPR050281">
    <property type="entry name" value="Flavin_monoamine_oxidase"/>
</dbReference>
<reference evidence="7" key="1">
    <citation type="journal article" date="2019" name="bioRxiv">
        <title>The Genome of the Zebra Mussel, Dreissena polymorpha: A Resource for Invasive Species Research.</title>
        <authorList>
            <person name="McCartney M.A."/>
            <person name="Auch B."/>
            <person name="Kono T."/>
            <person name="Mallez S."/>
            <person name="Zhang Y."/>
            <person name="Obille A."/>
            <person name="Becker A."/>
            <person name="Abrahante J.E."/>
            <person name="Garbe J."/>
            <person name="Badalamenti J.P."/>
            <person name="Herman A."/>
            <person name="Mangelson H."/>
            <person name="Liachko I."/>
            <person name="Sullivan S."/>
            <person name="Sone E.D."/>
            <person name="Koren S."/>
            <person name="Silverstein K.A.T."/>
            <person name="Beckman K.B."/>
            <person name="Gohl D.M."/>
        </authorList>
    </citation>
    <scope>NUCLEOTIDE SEQUENCE</scope>
    <source>
        <strain evidence="7">Duluth1</strain>
        <tissue evidence="7">Whole animal</tissue>
    </source>
</reference>
<dbReference type="Gene3D" id="3.50.50.60">
    <property type="entry name" value="FAD/NAD(P)-binding domain"/>
    <property type="match status" value="1"/>
</dbReference>
<evidence type="ECO:0000256" key="1">
    <source>
        <dbReference type="ARBA" id="ARBA00001974"/>
    </source>
</evidence>
<evidence type="ECO:0000313" key="7">
    <source>
        <dbReference type="EMBL" id="KAH3862527.1"/>
    </source>
</evidence>
<comment type="cofactor">
    <cofactor evidence="1 4">
        <name>FAD</name>
        <dbReference type="ChEBI" id="CHEBI:57692"/>
    </cofactor>
</comment>
<evidence type="ECO:0000256" key="5">
    <source>
        <dbReference type="SAM" id="SignalP"/>
    </source>
</evidence>
<dbReference type="EMBL" id="JAIWYP010000002">
    <property type="protein sequence ID" value="KAH3862527.1"/>
    <property type="molecule type" value="Genomic_DNA"/>
</dbReference>
<dbReference type="PANTHER" id="PTHR10742">
    <property type="entry name" value="FLAVIN MONOAMINE OXIDASE"/>
    <property type="match status" value="1"/>
</dbReference>
<keyword evidence="5" id="KW-0732">Signal</keyword>
<comment type="similarity">
    <text evidence="4">Belongs to the flavin monoamine oxidase family.</text>
</comment>
<feature type="domain" description="Amine oxidase" evidence="6">
    <location>
        <begin position="13"/>
        <end position="461"/>
    </location>
</feature>
<sequence length="469" mass="52777">MISTKVLVVGAGIAGLSAACLLQEAGITDVVILEASDRIGGRIHTVMLGDDGMPIEMGANWIHGCSLDNSVFAIADQIGAITPYRLINRASSRFMREDGSEIERETVLKAYYMYKTVEREMHDMMRQLKAESGKQQFIPLNHYRRLLEKERDLQKTDNNIEDIIRVHNALLNYVRFHEGNELEEVAWEGGSMWAIPEGGDVHLPYGYHQVLQYLVRKLPVNLVKLNSAVVKIAYGGNVRNKKVHVNTTNGEQYETDHVVITCSIGYLKKHCNSLFEPPLHMEKVRTINSMGMGRVNKIFLQFESPVTSPSFKNIVFAWNDTDVKQDKSAWFKRIFGFDQVFTKDNTILGWVAGEGAEYMEDLSDEEIGNTCVKILKQFMGRADLPRLKAIRVSRWCSNPYTLGSYSHQTARLTPGEQEDLARPVRCPLSKKPLLMFAGEALVNACTQGARDSGLRAASSIIQHYTTSKL</sequence>
<dbReference type="PROSITE" id="PS51257">
    <property type="entry name" value="PROKAR_LIPOPROTEIN"/>
    <property type="match status" value="1"/>
</dbReference>
<evidence type="ECO:0000256" key="3">
    <source>
        <dbReference type="PIRSR" id="PIRSR601613-1"/>
    </source>
</evidence>
<dbReference type="EC" id="1.4.3.-" evidence="4"/>
<dbReference type="InterPro" id="IPR001613">
    <property type="entry name" value="Flavin_amine_oxidase"/>
</dbReference>
<feature type="binding site" evidence="3">
    <location>
        <position position="229"/>
    </location>
    <ligand>
        <name>FAD</name>
        <dbReference type="ChEBI" id="CHEBI:57692"/>
    </ligand>
</feature>
<keyword evidence="2 4" id="KW-0560">Oxidoreductase</keyword>
<feature type="binding site" evidence="3">
    <location>
        <begin position="34"/>
        <end position="35"/>
    </location>
    <ligand>
        <name>FAD</name>
        <dbReference type="ChEBI" id="CHEBI:57692"/>
    </ligand>
</feature>
<evidence type="ECO:0000256" key="2">
    <source>
        <dbReference type="ARBA" id="ARBA00023002"/>
    </source>
</evidence>
<gene>
    <name evidence="7" type="ORF">DPMN_025494</name>
</gene>
<proteinExistence type="inferred from homology"/>
<dbReference type="Gene3D" id="3.90.660.10">
    <property type="match status" value="1"/>
</dbReference>
<dbReference type="SUPFAM" id="SSF51905">
    <property type="entry name" value="FAD/NAD(P)-binding domain"/>
    <property type="match status" value="1"/>
</dbReference>
<feature type="chain" id="PRO_5038362164" description="Amine oxidase" evidence="5">
    <location>
        <begin position="19"/>
        <end position="469"/>
    </location>
</feature>
<dbReference type="InterPro" id="IPR002937">
    <property type="entry name" value="Amino_oxidase"/>
</dbReference>
<dbReference type="Proteomes" id="UP000828390">
    <property type="component" value="Unassembled WGS sequence"/>
</dbReference>
<accession>A0A9D4LRL3</accession>
<dbReference type="GO" id="GO:0008131">
    <property type="term" value="F:primary methylamine oxidase activity"/>
    <property type="evidence" value="ECO:0007669"/>
    <property type="project" value="UniProtKB-ARBA"/>
</dbReference>
<dbReference type="SUPFAM" id="SSF54373">
    <property type="entry name" value="FAD-linked reductases, C-terminal domain"/>
    <property type="match status" value="1"/>
</dbReference>
<name>A0A9D4LRL3_DREPO</name>
<evidence type="ECO:0000259" key="6">
    <source>
        <dbReference type="Pfam" id="PF01593"/>
    </source>
</evidence>
<feature type="signal peptide" evidence="5">
    <location>
        <begin position="1"/>
        <end position="18"/>
    </location>
</feature>
<dbReference type="InterPro" id="IPR036188">
    <property type="entry name" value="FAD/NAD-bd_sf"/>
</dbReference>
<dbReference type="OrthoDB" id="2219495at2759"/>
<dbReference type="GO" id="GO:0046592">
    <property type="term" value="F:polyamine oxidase activity"/>
    <property type="evidence" value="ECO:0007669"/>
    <property type="project" value="TreeGrafter"/>
</dbReference>
<keyword evidence="8" id="KW-1185">Reference proteome</keyword>